<feature type="transmembrane region" description="Helical" evidence="8">
    <location>
        <begin position="159"/>
        <end position="181"/>
    </location>
</feature>
<keyword evidence="5 8" id="KW-0812">Transmembrane</keyword>
<evidence type="ECO:0000256" key="5">
    <source>
        <dbReference type="ARBA" id="ARBA00022692"/>
    </source>
</evidence>
<keyword evidence="6 8" id="KW-1133">Transmembrane helix</keyword>
<dbReference type="GO" id="GO:0005886">
    <property type="term" value="C:plasma membrane"/>
    <property type="evidence" value="ECO:0007669"/>
    <property type="project" value="UniProtKB-SubCell"/>
</dbReference>
<keyword evidence="4" id="KW-1003">Cell membrane</keyword>
<gene>
    <name evidence="9" type="ORF">A2664_04570</name>
</gene>
<protein>
    <recommendedName>
        <fullName evidence="11">AI-2E family transporter</fullName>
    </recommendedName>
</protein>
<dbReference type="InterPro" id="IPR002549">
    <property type="entry name" value="AI-2E-like"/>
</dbReference>
<comment type="caution">
    <text evidence="9">The sequence shown here is derived from an EMBL/GenBank/DDBJ whole genome shotgun (WGS) entry which is preliminary data.</text>
</comment>
<feature type="transmembrane region" description="Helical" evidence="8">
    <location>
        <begin position="314"/>
        <end position="342"/>
    </location>
</feature>
<evidence type="ECO:0000313" key="10">
    <source>
        <dbReference type="Proteomes" id="UP000178873"/>
    </source>
</evidence>
<evidence type="ECO:0000256" key="6">
    <source>
        <dbReference type="ARBA" id="ARBA00022989"/>
    </source>
</evidence>
<dbReference type="AlphaFoldDB" id="A0A1G2M6R6"/>
<dbReference type="Proteomes" id="UP000178873">
    <property type="component" value="Unassembled WGS sequence"/>
</dbReference>
<dbReference type="EMBL" id="MHRF01000001">
    <property type="protein sequence ID" value="OHA18752.1"/>
    <property type="molecule type" value="Genomic_DNA"/>
</dbReference>
<dbReference type="GO" id="GO:0055085">
    <property type="term" value="P:transmembrane transport"/>
    <property type="evidence" value="ECO:0007669"/>
    <property type="project" value="TreeGrafter"/>
</dbReference>
<keyword evidence="3" id="KW-0813">Transport</keyword>
<evidence type="ECO:0000256" key="2">
    <source>
        <dbReference type="ARBA" id="ARBA00009773"/>
    </source>
</evidence>
<feature type="transmembrane region" description="Helical" evidence="8">
    <location>
        <begin position="12"/>
        <end position="31"/>
    </location>
</feature>
<feature type="transmembrane region" description="Helical" evidence="8">
    <location>
        <begin position="216"/>
        <end position="238"/>
    </location>
</feature>
<dbReference type="PANTHER" id="PTHR21716:SF53">
    <property type="entry name" value="PERMEASE PERM-RELATED"/>
    <property type="match status" value="1"/>
</dbReference>
<accession>A0A1G2M6R6</accession>
<feature type="transmembrane region" description="Helical" evidence="8">
    <location>
        <begin position="67"/>
        <end position="88"/>
    </location>
</feature>
<dbReference type="PANTHER" id="PTHR21716">
    <property type="entry name" value="TRANSMEMBRANE PROTEIN"/>
    <property type="match status" value="1"/>
</dbReference>
<feature type="transmembrane region" description="Helical" evidence="8">
    <location>
        <begin position="37"/>
        <end position="55"/>
    </location>
</feature>
<keyword evidence="7 8" id="KW-0472">Membrane</keyword>
<name>A0A1G2M6R6_9BACT</name>
<proteinExistence type="inferred from homology"/>
<dbReference type="Pfam" id="PF01594">
    <property type="entry name" value="AI-2E_transport"/>
    <property type="match status" value="1"/>
</dbReference>
<comment type="subcellular location">
    <subcellularLocation>
        <location evidence="1">Cell membrane</location>
        <topology evidence="1">Multi-pass membrane protein</topology>
    </subcellularLocation>
</comment>
<dbReference type="STRING" id="1802301.A2664_04570"/>
<comment type="similarity">
    <text evidence="2">Belongs to the autoinducer-2 exporter (AI-2E) (TC 2.A.86) family.</text>
</comment>
<evidence type="ECO:0008006" key="11">
    <source>
        <dbReference type="Google" id="ProtNLM"/>
    </source>
</evidence>
<feature type="transmembrane region" description="Helical" evidence="8">
    <location>
        <begin position="278"/>
        <end position="294"/>
    </location>
</feature>
<organism evidence="9 10">
    <name type="scientific">Candidatus Taylorbacteria bacterium RIFCSPHIGHO2_01_FULL_46_22b</name>
    <dbReference type="NCBI Taxonomy" id="1802301"/>
    <lineage>
        <taxon>Bacteria</taxon>
        <taxon>Candidatus Tayloriibacteriota</taxon>
    </lineage>
</organism>
<evidence type="ECO:0000313" key="9">
    <source>
        <dbReference type="EMBL" id="OHA18752.1"/>
    </source>
</evidence>
<sequence>MDLHTGRPININITPATIIKAVLVLLLFWFLYVMKDLVIVMLTALVIASAIEPLIRWMGKYHIARTLSVIAVYVLLIALFSGVFYFFVPSLFSDLSDLLSKLPDYVNTISVWNPFKGDFASSAPVAQSLGLADTFSLQDLVNSFNTTFIKTSQGFIETLAGIFGGVFSLILIVVLSFYLAVQEDGIAKFLRIVAPSKYEDYVVDLWRRSQDKIGRWLQGQLLLGILIGIMVYLGLMILGVRNALLLALLAAAFEIIPVFGPILAAIPSTMIALIDGGLTKGLLVVGFYVIIHQFENHLIYPLVVKKIVGIPPILVILALIVGFKVAGVLGIILSVPVAAVLVELLDDFQKQKVTNLHSARSA</sequence>
<evidence type="ECO:0000256" key="1">
    <source>
        <dbReference type="ARBA" id="ARBA00004651"/>
    </source>
</evidence>
<evidence type="ECO:0000256" key="8">
    <source>
        <dbReference type="SAM" id="Phobius"/>
    </source>
</evidence>
<evidence type="ECO:0000256" key="4">
    <source>
        <dbReference type="ARBA" id="ARBA00022475"/>
    </source>
</evidence>
<evidence type="ECO:0000256" key="3">
    <source>
        <dbReference type="ARBA" id="ARBA00022448"/>
    </source>
</evidence>
<reference evidence="9 10" key="1">
    <citation type="journal article" date="2016" name="Nat. Commun.">
        <title>Thousands of microbial genomes shed light on interconnected biogeochemical processes in an aquifer system.</title>
        <authorList>
            <person name="Anantharaman K."/>
            <person name="Brown C.T."/>
            <person name="Hug L.A."/>
            <person name="Sharon I."/>
            <person name="Castelle C.J."/>
            <person name="Probst A.J."/>
            <person name="Thomas B.C."/>
            <person name="Singh A."/>
            <person name="Wilkins M.J."/>
            <person name="Karaoz U."/>
            <person name="Brodie E.L."/>
            <person name="Williams K.H."/>
            <person name="Hubbard S.S."/>
            <person name="Banfield J.F."/>
        </authorList>
    </citation>
    <scope>NUCLEOTIDE SEQUENCE [LARGE SCALE GENOMIC DNA]</scope>
</reference>
<evidence type="ECO:0000256" key="7">
    <source>
        <dbReference type="ARBA" id="ARBA00023136"/>
    </source>
</evidence>
<feature type="transmembrane region" description="Helical" evidence="8">
    <location>
        <begin position="244"/>
        <end position="266"/>
    </location>
</feature>